<dbReference type="AlphaFoldDB" id="A0A7N0V9H4"/>
<dbReference type="Proteomes" id="UP000594263">
    <property type="component" value="Unplaced"/>
</dbReference>
<dbReference type="EnsemblPlants" id="Kaladp0297s0001.1.v1.1">
    <property type="protein sequence ID" value="Kaladp0297s0001.1.v1.1"/>
    <property type="gene ID" value="Kaladp0297s0001.v1.1"/>
</dbReference>
<reference evidence="2" key="1">
    <citation type="submission" date="2021-01" db="UniProtKB">
        <authorList>
            <consortium name="EnsemblPlants"/>
        </authorList>
    </citation>
    <scope>IDENTIFICATION</scope>
</reference>
<keyword evidence="3" id="KW-1185">Reference proteome</keyword>
<evidence type="ECO:0000313" key="3">
    <source>
        <dbReference type="Proteomes" id="UP000594263"/>
    </source>
</evidence>
<accession>A0A7N0V9H4</accession>
<feature type="compositionally biased region" description="Polar residues" evidence="1">
    <location>
        <begin position="32"/>
        <end position="43"/>
    </location>
</feature>
<dbReference type="Gramene" id="Kaladp0297s0001.1.v1.1">
    <property type="protein sequence ID" value="Kaladp0297s0001.1.v1.1"/>
    <property type="gene ID" value="Kaladp0297s0001.v1.1"/>
</dbReference>
<name>A0A7N0V9H4_KALFE</name>
<sequence>MAFSLSSSSRPIPYPPSLSNTSAAANSPPPFTSLSLRFPNSNHLPRRLSPIPPTLRSSSPNLGRRGRNVRPSLSIDDSSAVDLLEF</sequence>
<organism evidence="2 3">
    <name type="scientific">Kalanchoe fedtschenkoi</name>
    <name type="common">Lavender scallops</name>
    <name type="synonym">South American air plant</name>
    <dbReference type="NCBI Taxonomy" id="63787"/>
    <lineage>
        <taxon>Eukaryota</taxon>
        <taxon>Viridiplantae</taxon>
        <taxon>Streptophyta</taxon>
        <taxon>Embryophyta</taxon>
        <taxon>Tracheophyta</taxon>
        <taxon>Spermatophyta</taxon>
        <taxon>Magnoliopsida</taxon>
        <taxon>eudicotyledons</taxon>
        <taxon>Gunneridae</taxon>
        <taxon>Pentapetalae</taxon>
        <taxon>Saxifragales</taxon>
        <taxon>Crassulaceae</taxon>
        <taxon>Kalanchoe</taxon>
    </lineage>
</organism>
<evidence type="ECO:0000313" key="2">
    <source>
        <dbReference type="EnsemblPlants" id="Kaladp0297s0001.1.v1.1"/>
    </source>
</evidence>
<protein>
    <submittedName>
        <fullName evidence="2">Uncharacterized protein</fullName>
    </submittedName>
</protein>
<proteinExistence type="predicted"/>
<feature type="region of interest" description="Disordered" evidence="1">
    <location>
        <begin position="1"/>
        <end position="73"/>
    </location>
</feature>
<evidence type="ECO:0000256" key="1">
    <source>
        <dbReference type="SAM" id="MobiDB-lite"/>
    </source>
</evidence>
<feature type="compositionally biased region" description="Low complexity" evidence="1">
    <location>
        <begin position="1"/>
        <end position="11"/>
    </location>
</feature>